<evidence type="ECO:0000256" key="7">
    <source>
        <dbReference type="ARBA" id="ARBA00023163"/>
    </source>
</evidence>
<keyword evidence="8" id="KW-0539">Nucleus</keyword>
<evidence type="ECO:0000259" key="11">
    <source>
        <dbReference type="PROSITE" id="PS50808"/>
    </source>
</evidence>
<dbReference type="SUPFAM" id="SSF140996">
    <property type="entry name" value="Hermes dimerisation domain"/>
    <property type="match status" value="1"/>
</dbReference>
<dbReference type="Pfam" id="PF05699">
    <property type="entry name" value="Dimer_Tnp_hAT"/>
    <property type="match status" value="1"/>
</dbReference>
<dbReference type="InterPro" id="IPR012337">
    <property type="entry name" value="RNaseH-like_sf"/>
</dbReference>
<organism evidence="12 13">
    <name type="scientific">Trifolium subterraneum</name>
    <name type="common">Subterranean clover</name>
    <dbReference type="NCBI Taxonomy" id="3900"/>
    <lineage>
        <taxon>Eukaryota</taxon>
        <taxon>Viridiplantae</taxon>
        <taxon>Streptophyta</taxon>
        <taxon>Embryophyta</taxon>
        <taxon>Tracheophyta</taxon>
        <taxon>Spermatophyta</taxon>
        <taxon>Magnoliopsida</taxon>
        <taxon>eudicotyledons</taxon>
        <taxon>Gunneridae</taxon>
        <taxon>Pentapetalae</taxon>
        <taxon>rosids</taxon>
        <taxon>fabids</taxon>
        <taxon>Fabales</taxon>
        <taxon>Fabaceae</taxon>
        <taxon>Papilionoideae</taxon>
        <taxon>50 kb inversion clade</taxon>
        <taxon>NPAAA clade</taxon>
        <taxon>Hologalegina</taxon>
        <taxon>IRL clade</taxon>
        <taxon>Trifolieae</taxon>
        <taxon>Trifolium</taxon>
    </lineage>
</organism>
<keyword evidence="6" id="KW-0238">DNA-binding</keyword>
<evidence type="ECO:0000256" key="3">
    <source>
        <dbReference type="ARBA" id="ARBA00022771"/>
    </source>
</evidence>
<dbReference type="GO" id="GO:0046983">
    <property type="term" value="F:protein dimerization activity"/>
    <property type="evidence" value="ECO:0007669"/>
    <property type="project" value="InterPro"/>
</dbReference>
<dbReference type="Proteomes" id="UP000242715">
    <property type="component" value="Unassembled WGS sequence"/>
</dbReference>
<keyword evidence="13" id="KW-1185">Reference proteome</keyword>
<dbReference type="InterPro" id="IPR052035">
    <property type="entry name" value="ZnF_BED_domain_contain"/>
</dbReference>
<evidence type="ECO:0000256" key="2">
    <source>
        <dbReference type="ARBA" id="ARBA00022723"/>
    </source>
</evidence>
<evidence type="ECO:0000256" key="4">
    <source>
        <dbReference type="ARBA" id="ARBA00022833"/>
    </source>
</evidence>
<keyword evidence="4" id="KW-0862">Zinc</keyword>
<dbReference type="InterPro" id="IPR003656">
    <property type="entry name" value="Znf_BED"/>
</dbReference>
<keyword evidence="7" id="KW-0804">Transcription</keyword>
<comment type="subcellular location">
    <subcellularLocation>
        <location evidence="1">Nucleus</location>
    </subcellularLocation>
</comment>
<dbReference type="SMART" id="SM00614">
    <property type="entry name" value="ZnF_BED"/>
    <property type="match status" value="1"/>
</dbReference>
<reference evidence="13" key="1">
    <citation type="journal article" date="2017" name="Front. Plant Sci.">
        <title>Climate Clever Clovers: New Paradigm to Reduce the Environmental Footprint of Ruminants by Breeding Low Methanogenic Forages Utilizing Haplotype Variation.</title>
        <authorList>
            <person name="Kaur P."/>
            <person name="Appels R."/>
            <person name="Bayer P.E."/>
            <person name="Keeble-Gagnere G."/>
            <person name="Wang J."/>
            <person name="Hirakawa H."/>
            <person name="Shirasawa K."/>
            <person name="Vercoe P."/>
            <person name="Stefanova K."/>
            <person name="Durmic Z."/>
            <person name="Nichols P."/>
            <person name="Revell C."/>
            <person name="Isobe S.N."/>
            <person name="Edwards D."/>
            <person name="Erskine W."/>
        </authorList>
    </citation>
    <scope>NUCLEOTIDE SEQUENCE [LARGE SCALE GENOMIC DNA]</scope>
    <source>
        <strain evidence="13">cv. Daliak</strain>
    </source>
</reference>
<protein>
    <recommendedName>
        <fullName evidence="11">BED-type domain-containing protein</fullName>
    </recommendedName>
</protein>
<dbReference type="InterPro" id="IPR036236">
    <property type="entry name" value="Znf_C2H2_sf"/>
</dbReference>
<evidence type="ECO:0000313" key="13">
    <source>
        <dbReference type="Proteomes" id="UP000242715"/>
    </source>
</evidence>
<dbReference type="PANTHER" id="PTHR46481">
    <property type="entry name" value="ZINC FINGER BED DOMAIN-CONTAINING PROTEIN 4"/>
    <property type="match status" value="1"/>
</dbReference>
<keyword evidence="5" id="KW-0805">Transcription regulation</keyword>
<dbReference type="PROSITE" id="PS50808">
    <property type="entry name" value="ZF_BED"/>
    <property type="match status" value="1"/>
</dbReference>
<evidence type="ECO:0000313" key="12">
    <source>
        <dbReference type="EMBL" id="GAU51333.1"/>
    </source>
</evidence>
<dbReference type="GO" id="GO:0003677">
    <property type="term" value="F:DNA binding"/>
    <property type="evidence" value="ECO:0007669"/>
    <property type="project" value="UniProtKB-KW"/>
</dbReference>
<feature type="domain" description="BED-type" evidence="11">
    <location>
        <begin position="46"/>
        <end position="90"/>
    </location>
</feature>
<evidence type="ECO:0000256" key="5">
    <source>
        <dbReference type="ARBA" id="ARBA00023015"/>
    </source>
</evidence>
<feature type="region of interest" description="Disordered" evidence="10">
    <location>
        <begin position="24"/>
        <end position="47"/>
    </location>
</feature>
<dbReference type="AlphaFoldDB" id="A0A2Z6P8S5"/>
<evidence type="ECO:0000256" key="8">
    <source>
        <dbReference type="ARBA" id="ARBA00023242"/>
    </source>
</evidence>
<gene>
    <name evidence="12" type="ORF">TSUD_412800</name>
</gene>
<dbReference type="Pfam" id="PF02892">
    <property type="entry name" value="zf-BED"/>
    <property type="match status" value="1"/>
</dbReference>
<dbReference type="GO" id="GO:0009791">
    <property type="term" value="P:post-embryonic development"/>
    <property type="evidence" value="ECO:0007669"/>
    <property type="project" value="UniProtKB-ARBA"/>
</dbReference>
<dbReference type="EMBL" id="DF975078">
    <property type="protein sequence ID" value="GAU51333.1"/>
    <property type="molecule type" value="Genomic_DNA"/>
</dbReference>
<evidence type="ECO:0000256" key="10">
    <source>
        <dbReference type="SAM" id="MobiDB-lite"/>
    </source>
</evidence>
<evidence type="ECO:0000256" key="1">
    <source>
        <dbReference type="ARBA" id="ARBA00004123"/>
    </source>
</evidence>
<dbReference type="InterPro" id="IPR008906">
    <property type="entry name" value="HATC_C_dom"/>
</dbReference>
<dbReference type="SUPFAM" id="SSF57667">
    <property type="entry name" value="beta-beta-alpha zinc fingers"/>
    <property type="match status" value="1"/>
</dbReference>
<dbReference type="GO" id="GO:0008270">
    <property type="term" value="F:zinc ion binding"/>
    <property type="evidence" value="ECO:0007669"/>
    <property type="project" value="UniProtKB-KW"/>
</dbReference>
<accession>A0A2Z6P8S5</accession>
<dbReference type="GO" id="GO:0005634">
    <property type="term" value="C:nucleus"/>
    <property type="evidence" value="ECO:0007669"/>
    <property type="project" value="UniProtKB-SubCell"/>
</dbReference>
<dbReference type="PANTHER" id="PTHR46481:SF10">
    <property type="entry name" value="ZINC FINGER BED DOMAIN-CONTAINING PROTEIN 39"/>
    <property type="match status" value="1"/>
</dbReference>
<evidence type="ECO:0000256" key="6">
    <source>
        <dbReference type="ARBA" id="ARBA00023125"/>
    </source>
</evidence>
<name>A0A2Z6P8S5_TRISU</name>
<evidence type="ECO:0000256" key="9">
    <source>
        <dbReference type="PROSITE-ProRule" id="PRU00027"/>
    </source>
</evidence>
<dbReference type="SUPFAM" id="SSF53098">
    <property type="entry name" value="Ribonuclease H-like"/>
    <property type="match status" value="1"/>
</dbReference>
<dbReference type="OrthoDB" id="1418757at2759"/>
<keyword evidence="3 9" id="KW-0863">Zinc-finger</keyword>
<sequence>MESTSQNLPSVLTSEGVAATTEATIVGLPSHPPLGKRRKPNASGPRKTSAAWDHFIRLPNEAVPTAACKHCHKRYLCDPKAHGTSNFLTHCKVCVKNPLNDPKQATLIFASGELVAASQRYNYEACRKAIALFVILDEHAFRVVEGEGFKLMCRQLQPLLTVPSRRTVARDCFKLFVDEKVRLKAYFKSDCSRVALTTDCWTSVQNLSYMTLTAHFINNDWKYEKRILSFCSVPNHKGDTIVVAYLKKRISNMGGLMGDGSFFHLRCCAHILNLVVGDGLKQNELSISSVRNVVRFVRSSSQRSTKFKECIEFARINCKKLLCLDVQTRWNSAYLMLETAEKFQAAFEKLEGEDSSYLDFFGEVGPPSVRDWEDVRCFVRFLKNFYDATNEFSSSQEVSLHKAFHQLAVVHCELKRTTRNLNTILASMGVDMKQKYDKYWDDVNFDILVWWKQNSCRYPVLSTMVRDVLASPVSTVASESALSTGGRVLDTYRSSLNPQMVEALICGQNWLKPTLSQFKDLNINDEFELSATIVSEFEGLSVCGSTSRGITTATAVPGEASTSQSQPMSYD</sequence>
<keyword evidence="2" id="KW-0479">Metal-binding</keyword>
<proteinExistence type="predicted"/>